<keyword evidence="4 6" id="KW-0658">Purine biosynthesis</keyword>
<name>A0A3Q0JLC2_DIACI</name>
<accession>A0A3Q0JLC2</accession>
<dbReference type="PANTHER" id="PTHR11922:SF2">
    <property type="entry name" value="GMP SYNTHASE [GLUTAMINE-HYDROLYZING]"/>
    <property type="match status" value="1"/>
</dbReference>
<evidence type="ECO:0000313" key="9">
    <source>
        <dbReference type="RefSeq" id="XP_026689161.1"/>
    </source>
</evidence>
<evidence type="ECO:0000256" key="4">
    <source>
        <dbReference type="ARBA" id="ARBA00022755"/>
    </source>
</evidence>
<evidence type="ECO:0000256" key="2">
    <source>
        <dbReference type="ARBA" id="ARBA00022741"/>
    </source>
</evidence>
<feature type="domain" description="GMPS ATP-PPase" evidence="7">
    <location>
        <begin position="1"/>
        <end position="84"/>
    </location>
</feature>
<keyword evidence="3 6" id="KW-0332">GMP biosynthesis</keyword>
<dbReference type="PROSITE" id="PS51553">
    <property type="entry name" value="GMPS_ATP_PPASE"/>
    <property type="match status" value="1"/>
</dbReference>
<dbReference type="GO" id="GO:0003921">
    <property type="term" value="F:GMP synthase activity"/>
    <property type="evidence" value="ECO:0007669"/>
    <property type="project" value="InterPro"/>
</dbReference>
<keyword evidence="8" id="KW-1185">Reference proteome</keyword>
<proteinExistence type="predicted"/>
<protein>
    <submittedName>
        <fullName evidence="9">GMP synthase [glutamine-hydrolyzing]-like</fullName>
    </submittedName>
</protein>
<comment type="caution">
    <text evidence="6">Lacks conserved residue(s) required for the propagation of feature annotation.</text>
</comment>
<gene>
    <name evidence="9" type="primary">LOC103524254</name>
</gene>
<dbReference type="InterPro" id="IPR014729">
    <property type="entry name" value="Rossmann-like_a/b/a_fold"/>
</dbReference>
<dbReference type="PANTHER" id="PTHR11922">
    <property type="entry name" value="GMP SYNTHASE-RELATED"/>
    <property type="match status" value="1"/>
</dbReference>
<evidence type="ECO:0000259" key="7">
    <source>
        <dbReference type="PROSITE" id="PS51553"/>
    </source>
</evidence>
<dbReference type="GO" id="GO:0005524">
    <property type="term" value="F:ATP binding"/>
    <property type="evidence" value="ECO:0007669"/>
    <property type="project" value="UniProtKB-UniRule"/>
</dbReference>
<dbReference type="SUPFAM" id="SSF52402">
    <property type="entry name" value="Adenine nucleotide alpha hydrolases-like"/>
    <property type="match status" value="1"/>
</dbReference>
<dbReference type="Gene3D" id="3.30.300.10">
    <property type="match status" value="1"/>
</dbReference>
<dbReference type="STRING" id="121845.A0A3Q0JLC2"/>
<dbReference type="SUPFAM" id="SSF54810">
    <property type="entry name" value="GMP synthetase C-terminal dimerisation domain"/>
    <property type="match status" value="1"/>
</dbReference>
<dbReference type="Gene3D" id="3.40.50.620">
    <property type="entry name" value="HUPs"/>
    <property type="match status" value="1"/>
</dbReference>
<dbReference type="InterPro" id="IPR025777">
    <property type="entry name" value="GMPS_ATP_PPase_dom"/>
</dbReference>
<dbReference type="Proteomes" id="UP000079169">
    <property type="component" value="Unplaced"/>
</dbReference>
<evidence type="ECO:0000313" key="8">
    <source>
        <dbReference type="Proteomes" id="UP000079169"/>
    </source>
</evidence>
<dbReference type="KEGG" id="dci:103524254"/>
<dbReference type="PaxDb" id="121845-A0A3Q0JLC2"/>
<dbReference type="GeneID" id="103524254"/>
<dbReference type="AlphaFoldDB" id="A0A3Q0JLC2"/>
<evidence type="ECO:0000256" key="6">
    <source>
        <dbReference type="PROSITE-ProRule" id="PRU00886"/>
    </source>
</evidence>
<evidence type="ECO:0000256" key="3">
    <source>
        <dbReference type="ARBA" id="ARBA00022749"/>
    </source>
</evidence>
<keyword evidence="2 6" id="KW-0547">Nucleotide-binding</keyword>
<evidence type="ECO:0000256" key="1">
    <source>
        <dbReference type="ARBA" id="ARBA00022598"/>
    </source>
</evidence>
<dbReference type="RefSeq" id="XP_026689161.1">
    <property type="nucleotide sequence ID" value="XM_026833360.1"/>
</dbReference>
<evidence type="ECO:0000256" key="5">
    <source>
        <dbReference type="ARBA" id="ARBA00022840"/>
    </source>
</evidence>
<sequence>MEELKLDPNQTLLCQGTLRPDLIESASHLASNKADVIKTHHNDSPLIRALREQGKVIEPLKDFHKDEVRKLGLDLGLTPEVVMRHPFPGPGLAIRVICGEERYIEKDYSETQVLVKIIVEYDQMFKKNHALLNRVQNATSEDDRRLLSEISCKQHMVATLLPIRSVGVQVSIHLGGKKKKNLI</sequence>
<keyword evidence="1" id="KW-0436">Ligase</keyword>
<keyword evidence="5 6" id="KW-0067">ATP-binding</keyword>
<organism evidence="8 9">
    <name type="scientific">Diaphorina citri</name>
    <name type="common">Asian citrus psyllid</name>
    <dbReference type="NCBI Taxonomy" id="121845"/>
    <lineage>
        <taxon>Eukaryota</taxon>
        <taxon>Metazoa</taxon>
        <taxon>Ecdysozoa</taxon>
        <taxon>Arthropoda</taxon>
        <taxon>Hexapoda</taxon>
        <taxon>Insecta</taxon>
        <taxon>Pterygota</taxon>
        <taxon>Neoptera</taxon>
        <taxon>Paraneoptera</taxon>
        <taxon>Hemiptera</taxon>
        <taxon>Sternorrhyncha</taxon>
        <taxon>Psylloidea</taxon>
        <taxon>Psyllidae</taxon>
        <taxon>Diaphorininae</taxon>
        <taxon>Diaphorina</taxon>
    </lineage>
</organism>
<dbReference type="GO" id="GO:0005829">
    <property type="term" value="C:cytosol"/>
    <property type="evidence" value="ECO:0007669"/>
    <property type="project" value="TreeGrafter"/>
</dbReference>
<reference evidence="9" key="1">
    <citation type="submission" date="2025-08" db="UniProtKB">
        <authorList>
            <consortium name="RefSeq"/>
        </authorList>
    </citation>
    <scope>IDENTIFICATION</scope>
</reference>